<comment type="subunit">
    <text evidence="7">Part of the 50S ribosomal subunit; part of the 5S rRNA/L5/L18/L25 subcomplex. Contacts the 5S and 23S rRNAs.</text>
</comment>
<dbReference type="InterPro" id="IPR004389">
    <property type="entry name" value="Ribosomal_uL18_bac-type"/>
</dbReference>
<evidence type="ECO:0000313" key="8">
    <source>
        <dbReference type="EMBL" id="PIS43624.1"/>
    </source>
</evidence>
<dbReference type="SUPFAM" id="SSF53137">
    <property type="entry name" value="Translational machinery components"/>
    <property type="match status" value="1"/>
</dbReference>
<dbReference type="NCBIfam" id="TIGR00060">
    <property type="entry name" value="L18_bact"/>
    <property type="match status" value="1"/>
</dbReference>
<dbReference type="HAMAP" id="MF_01337_B">
    <property type="entry name" value="Ribosomal_uL18_B"/>
    <property type="match status" value="1"/>
</dbReference>
<dbReference type="Pfam" id="PF00861">
    <property type="entry name" value="Ribosomal_L18p"/>
    <property type="match status" value="1"/>
</dbReference>
<dbReference type="EMBL" id="PEXT01000006">
    <property type="protein sequence ID" value="PIS43624.1"/>
    <property type="molecule type" value="Genomic_DNA"/>
</dbReference>
<keyword evidence="4 7" id="KW-0689">Ribosomal protein</keyword>
<evidence type="ECO:0000256" key="6">
    <source>
        <dbReference type="ARBA" id="ARBA00035197"/>
    </source>
</evidence>
<keyword evidence="3 7" id="KW-0694">RNA-binding</keyword>
<keyword evidence="5 7" id="KW-0687">Ribonucleoprotein</keyword>
<dbReference type="PANTHER" id="PTHR12899:SF3">
    <property type="entry name" value="LARGE RIBOSOMAL SUBUNIT PROTEIN UL18M"/>
    <property type="match status" value="1"/>
</dbReference>
<evidence type="ECO:0000313" key="9">
    <source>
        <dbReference type="Proteomes" id="UP000228687"/>
    </source>
</evidence>
<dbReference type="InterPro" id="IPR057268">
    <property type="entry name" value="Ribosomal_L18"/>
</dbReference>
<dbReference type="CDD" id="cd00432">
    <property type="entry name" value="Ribosomal_L18_L5e"/>
    <property type="match status" value="1"/>
</dbReference>
<protein>
    <recommendedName>
        <fullName evidence="6 7">Large ribosomal subunit protein uL18</fullName>
    </recommendedName>
</protein>
<comment type="caution">
    <text evidence="8">The sequence shown here is derived from an EMBL/GenBank/DDBJ whole genome shotgun (WGS) entry which is preliminary data.</text>
</comment>
<evidence type="ECO:0000256" key="1">
    <source>
        <dbReference type="ARBA" id="ARBA00007116"/>
    </source>
</evidence>
<evidence type="ECO:0000256" key="5">
    <source>
        <dbReference type="ARBA" id="ARBA00023274"/>
    </source>
</evidence>
<evidence type="ECO:0000256" key="3">
    <source>
        <dbReference type="ARBA" id="ARBA00022884"/>
    </source>
</evidence>
<dbReference type="AlphaFoldDB" id="A0A2H0YYS2"/>
<dbReference type="GO" id="GO:0006412">
    <property type="term" value="P:translation"/>
    <property type="evidence" value="ECO:0007669"/>
    <property type="project" value="UniProtKB-UniRule"/>
</dbReference>
<dbReference type="GO" id="GO:0008097">
    <property type="term" value="F:5S rRNA binding"/>
    <property type="evidence" value="ECO:0007669"/>
    <property type="project" value="TreeGrafter"/>
</dbReference>
<gene>
    <name evidence="7" type="primary">rplR</name>
    <name evidence="8" type="ORF">COT23_00230</name>
</gene>
<dbReference type="Gene3D" id="3.30.420.100">
    <property type="match status" value="1"/>
</dbReference>
<evidence type="ECO:0000256" key="7">
    <source>
        <dbReference type="HAMAP-Rule" id="MF_01337"/>
    </source>
</evidence>
<comment type="similarity">
    <text evidence="1 7">Belongs to the universal ribosomal protein uL18 family.</text>
</comment>
<dbReference type="GO" id="GO:0003735">
    <property type="term" value="F:structural constituent of ribosome"/>
    <property type="evidence" value="ECO:0007669"/>
    <property type="project" value="InterPro"/>
</dbReference>
<reference evidence="9" key="1">
    <citation type="submission" date="2017-09" db="EMBL/GenBank/DDBJ databases">
        <title>Depth-based differentiation of microbial function through sediment-hosted aquifers and enrichment of novel symbionts in the deep terrestrial subsurface.</title>
        <authorList>
            <person name="Probst A.J."/>
            <person name="Ladd B."/>
            <person name="Jarett J.K."/>
            <person name="Geller-Mcgrath D.E."/>
            <person name="Sieber C.M.K."/>
            <person name="Emerson J.B."/>
            <person name="Anantharaman K."/>
            <person name="Thomas B.C."/>
            <person name="Malmstrom R."/>
            <person name="Stieglmeier M."/>
            <person name="Klingl A."/>
            <person name="Woyke T."/>
            <person name="Ryan C.M."/>
            <person name="Banfield J.F."/>
        </authorList>
    </citation>
    <scope>NUCLEOTIDE SEQUENCE [LARGE SCALE GENOMIC DNA]</scope>
</reference>
<accession>A0A2H0YYS2</accession>
<dbReference type="GO" id="GO:0022625">
    <property type="term" value="C:cytosolic large ribosomal subunit"/>
    <property type="evidence" value="ECO:0007669"/>
    <property type="project" value="TreeGrafter"/>
</dbReference>
<dbReference type="Proteomes" id="UP000228687">
    <property type="component" value="Unassembled WGS sequence"/>
</dbReference>
<proteinExistence type="inferred from homology"/>
<sequence>MKKSPTTNSELRARRRERVRAKIIGTAVRPRLAVYRSNRFVSAQLIDDTAGKTIVAAHGREFKGPQSMQATSVGEAIAKKAKAFGITSIVFDRGGYRYGGQVKALADAARAGGLIF</sequence>
<comment type="function">
    <text evidence="7">This is one of the proteins that bind and probably mediate the attachment of the 5S RNA into the large ribosomal subunit, where it forms part of the central protuberance.</text>
</comment>
<name>A0A2H0YYS2_9BACT</name>
<evidence type="ECO:0000256" key="4">
    <source>
        <dbReference type="ARBA" id="ARBA00022980"/>
    </source>
</evidence>
<dbReference type="InterPro" id="IPR005484">
    <property type="entry name" value="Ribosomal_uL18_bac/plant/anim"/>
</dbReference>
<dbReference type="PANTHER" id="PTHR12899">
    <property type="entry name" value="39S RIBOSOMAL PROTEIN L18, MITOCHONDRIAL"/>
    <property type="match status" value="1"/>
</dbReference>
<keyword evidence="2 7" id="KW-0699">rRNA-binding</keyword>
<organism evidence="8 9">
    <name type="scientific">Candidatus Kaiserbacteria bacterium CG08_land_8_20_14_0_20_50_21</name>
    <dbReference type="NCBI Taxonomy" id="1974604"/>
    <lineage>
        <taxon>Bacteria</taxon>
        <taxon>Candidatus Kaiseribacteriota</taxon>
    </lineage>
</organism>
<evidence type="ECO:0000256" key="2">
    <source>
        <dbReference type="ARBA" id="ARBA00022730"/>
    </source>
</evidence>